<protein>
    <recommendedName>
        <fullName evidence="3">PNPLA domain-containing protein</fullName>
    </recommendedName>
</protein>
<name>A0A098S2L0_9BACT</name>
<organism evidence="4 5">
    <name type="scientific">Phaeodactylibacter xiamenensis</name>
    <dbReference type="NCBI Taxonomy" id="1524460"/>
    <lineage>
        <taxon>Bacteria</taxon>
        <taxon>Pseudomonadati</taxon>
        <taxon>Bacteroidota</taxon>
        <taxon>Saprospiria</taxon>
        <taxon>Saprospirales</taxon>
        <taxon>Haliscomenobacteraceae</taxon>
        <taxon>Phaeodactylibacter</taxon>
    </lineage>
</organism>
<dbReference type="OrthoDB" id="1488362at2"/>
<dbReference type="GO" id="GO:0016787">
    <property type="term" value="F:hydrolase activity"/>
    <property type="evidence" value="ECO:0007669"/>
    <property type="project" value="UniProtKB-UniRule"/>
</dbReference>
<dbReference type="InterPro" id="IPR016035">
    <property type="entry name" value="Acyl_Trfase/lysoPLipase"/>
</dbReference>
<dbReference type="SUPFAM" id="SSF52151">
    <property type="entry name" value="FabD/lysophospholipase-like"/>
    <property type="match status" value="1"/>
</dbReference>
<feature type="active site" description="Nucleophile" evidence="2">
    <location>
        <position position="73"/>
    </location>
</feature>
<feature type="short sequence motif" description="GXSXG" evidence="2">
    <location>
        <begin position="71"/>
        <end position="75"/>
    </location>
</feature>
<feature type="active site" description="Proton acceptor" evidence="2">
    <location>
        <position position="310"/>
    </location>
</feature>
<evidence type="ECO:0000313" key="5">
    <source>
        <dbReference type="Proteomes" id="UP000029736"/>
    </source>
</evidence>
<feature type="domain" description="PNPLA" evidence="3">
    <location>
        <begin position="12"/>
        <end position="323"/>
    </location>
</feature>
<dbReference type="STRING" id="1524460.IX84_23185"/>
<dbReference type="RefSeq" id="WP_044226012.1">
    <property type="nucleotide sequence ID" value="NZ_JBKAGJ010000002.1"/>
</dbReference>
<dbReference type="PROSITE" id="PS51635">
    <property type="entry name" value="PNPLA"/>
    <property type="match status" value="1"/>
</dbReference>
<gene>
    <name evidence="4" type="ORF">IX84_23185</name>
</gene>
<dbReference type="Proteomes" id="UP000029736">
    <property type="component" value="Unassembled WGS sequence"/>
</dbReference>
<dbReference type="GO" id="GO:0016042">
    <property type="term" value="P:lipid catabolic process"/>
    <property type="evidence" value="ECO:0007669"/>
    <property type="project" value="UniProtKB-UniRule"/>
</dbReference>
<dbReference type="EMBL" id="JPOS01000082">
    <property type="protein sequence ID" value="KGE86048.1"/>
    <property type="molecule type" value="Genomic_DNA"/>
</dbReference>
<keyword evidence="1 2" id="KW-0443">Lipid metabolism</keyword>
<comment type="caution">
    <text evidence="2">Lacks conserved residue(s) required for the propagation of feature annotation.</text>
</comment>
<evidence type="ECO:0000256" key="2">
    <source>
        <dbReference type="PROSITE-ProRule" id="PRU01161"/>
    </source>
</evidence>
<evidence type="ECO:0000259" key="3">
    <source>
        <dbReference type="PROSITE" id="PS51635"/>
    </source>
</evidence>
<proteinExistence type="predicted"/>
<keyword evidence="5" id="KW-1185">Reference proteome</keyword>
<feature type="short sequence motif" description="DGA/G" evidence="2">
    <location>
        <begin position="310"/>
        <end position="312"/>
    </location>
</feature>
<keyword evidence="2" id="KW-0442">Lipid degradation</keyword>
<evidence type="ECO:0000256" key="1">
    <source>
        <dbReference type="ARBA" id="ARBA00023098"/>
    </source>
</evidence>
<dbReference type="AlphaFoldDB" id="A0A098S2L0"/>
<dbReference type="Pfam" id="PF01734">
    <property type="entry name" value="Patatin"/>
    <property type="match status" value="1"/>
</dbReference>
<evidence type="ECO:0000313" key="4">
    <source>
        <dbReference type="EMBL" id="KGE86048.1"/>
    </source>
</evidence>
<reference evidence="4 5" key="1">
    <citation type="journal article" date="2014" name="Int. J. Syst. Evol. Microbiol.">
        <title>Phaeodactylibacter xiamenensis gen. nov., sp. nov., a member of the family Saprospiraceae isolated from the marine alga Phaeodactylum tricornutum.</title>
        <authorList>
            <person name="Chen Z.Jr."/>
            <person name="Lei X."/>
            <person name="Lai Q."/>
            <person name="Li Y."/>
            <person name="Zhang B."/>
            <person name="Zhang J."/>
            <person name="Zhang H."/>
            <person name="Yang L."/>
            <person name="Zheng W."/>
            <person name="Tian Y."/>
            <person name="Yu Z."/>
            <person name="Xu H.Jr."/>
            <person name="Zheng T."/>
        </authorList>
    </citation>
    <scope>NUCLEOTIDE SEQUENCE [LARGE SCALE GENOMIC DNA]</scope>
    <source>
        <strain evidence="4 5">KD52</strain>
    </source>
</reference>
<dbReference type="Gene3D" id="3.40.1090.10">
    <property type="entry name" value="Cytosolic phospholipase A2 catalytic domain"/>
    <property type="match status" value="1"/>
</dbReference>
<keyword evidence="2" id="KW-0378">Hydrolase</keyword>
<comment type="caution">
    <text evidence="4">The sequence shown here is derived from an EMBL/GenBank/DDBJ whole genome shotgun (WGS) entry which is preliminary data.</text>
</comment>
<dbReference type="InterPro" id="IPR002641">
    <property type="entry name" value="PNPLA_dom"/>
</dbReference>
<accession>A0A098S2L0</accession>
<sequence>MAEQQKVFKIGIAMAGAVSAGAYTAGVIDYLLETLSKWEGAKERNKQLGKDHPEYDHSVPMHDVVIEVMGGSSAGGMTAAITALGLFEGLRPINDDNPNKEQNKLYEAWVNLNDKGDGKMSTLLQMLQTGDIEEHGGVISLLNSQPIDQIADRAAELKRITKLPDYIAQDLEIILTITSLRGIPLAVNFFDEVKKERAFSEPPKPAHRMYLHKGIAHFKVNTAGTQHYDHTLPFNPEEALDRETLLQCAKATGAFPLGLAPRHLTNTQTPYIKAMVDRMFSPKRHEEGELPTQGLRIEIEEDTFDFYAVDGGTVNNEPFGEVIRALEEKSKDDPGQNYAVLMIDPFPNFEGETQQDREETPKLIELVPKVLGAIRGQAMMKESDLVGGLSSDHTLRMIFPSRREGDQKDPYPISCGSLDGFGGFFSRGFREHDFELGRRNCQSFLRNYFCIPTSKAAERDSVFRDWDASDERHKRFYSESVDGYPIVPDMNFDRQKADNPEIPLPKRQRLKPSELLSIEGNIRHRLREVFLNADKYEKPEPIPEQEKLKAEVHQILQHHNHKSVKPSLFGSFITWVLKGVWKQWGAGIAANRATNAVLKTILTDFQKRNLLDRDGQ</sequence>